<dbReference type="InterPro" id="IPR025641">
    <property type="entry name" value="DUF4340"/>
</dbReference>
<protein>
    <recommendedName>
        <fullName evidence="1">DUF4340 domain-containing protein</fullName>
    </recommendedName>
</protein>
<comment type="caution">
    <text evidence="2">The sequence shown here is derived from an EMBL/GenBank/DDBJ whole genome shotgun (WGS) entry which is preliminary data.</text>
</comment>
<dbReference type="OrthoDB" id="7359157at2"/>
<organism evidence="2 3">
    <name type="scientific">Hyphomonas jannaschiana VP2</name>
    <dbReference type="NCBI Taxonomy" id="1280952"/>
    <lineage>
        <taxon>Bacteria</taxon>
        <taxon>Pseudomonadati</taxon>
        <taxon>Pseudomonadota</taxon>
        <taxon>Alphaproteobacteria</taxon>
        <taxon>Hyphomonadales</taxon>
        <taxon>Hyphomonadaceae</taxon>
        <taxon>Hyphomonas</taxon>
    </lineage>
</organism>
<dbReference type="STRING" id="1280952.HJA_08924"/>
<keyword evidence="3" id="KW-1185">Reference proteome</keyword>
<proteinExistence type="predicted"/>
<sequence>MTEQRQRQRRKRLQILGAAAAVLTILAVLAHMDFRGGPAQTGRTGQAVLPDFAAIRAEATEIRVTLADESYRLQNTADGWTLEGSHGYPVRADRLAELATGLGELTWGEARTRDPDKLNRVGLGDPRKGGTGALIELANSDGEVTASIITGRKGEHLYARRPDEMQAYRVTGDLPPLYNGDAWLDLNILDISPDAVSAVRLFDKYGESLYLQRAVGTSERSFRPGPPYQDFRLISRLAASTPALALTRFQPTGVKPATELTTRPVGRHITETHDGLEVEVEAYREPDGFFVTLRAIEAGEGAHRGSTINDKATGWAFELSEYDWNDFTPAVSSIVRPPEIAVPEAPETP</sequence>
<dbReference type="EMBL" id="ARYJ01000005">
    <property type="protein sequence ID" value="KCZ88478.1"/>
    <property type="molecule type" value="Genomic_DNA"/>
</dbReference>
<name>A0A059FD62_9PROT</name>
<feature type="domain" description="DUF4340" evidence="1">
    <location>
        <begin position="80"/>
        <end position="214"/>
    </location>
</feature>
<evidence type="ECO:0000313" key="3">
    <source>
        <dbReference type="Proteomes" id="UP000024816"/>
    </source>
</evidence>
<evidence type="ECO:0000313" key="2">
    <source>
        <dbReference type="EMBL" id="KCZ88478.1"/>
    </source>
</evidence>
<dbReference type="Proteomes" id="UP000024816">
    <property type="component" value="Unassembled WGS sequence"/>
</dbReference>
<dbReference type="Pfam" id="PF14238">
    <property type="entry name" value="DUF4340"/>
    <property type="match status" value="1"/>
</dbReference>
<dbReference type="AlphaFoldDB" id="A0A059FD62"/>
<gene>
    <name evidence="2" type="ORF">HJA_08924</name>
</gene>
<dbReference type="PATRIC" id="fig|1280952.3.peg.1778"/>
<dbReference type="eggNOG" id="ENOG5031SVN">
    <property type="taxonomic scope" value="Bacteria"/>
</dbReference>
<reference evidence="2 3" key="1">
    <citation type="journal article" date="2014" name="Antonie Van Leeuwenhoek">
        <title>Hyphomonas beringensis sp. nov. and Hyphomonas chukchiensis sp. nov., isolated from surface seawater of the Bering Sea and Chukchi Sea.</title>
        <authorList>
            <person name="Li C."/>
            <person name="Lai Q."/>
            <person name="Li G."/>
            <person name="Dong C."/>
            <person name="Wang J."/>
            <person name="Liao Y."/>
            <person name="Shao Z."/>
        </authorList>
    </citation>
    <scope>NUCLEOTIDE SEQUENCE [LARGE SCALE GENOMIC DNA]</scope>
    <source>
        <strain evidence="2 3">VP2</strain>
    </source>
</reference>
<evidence type="ECO:0000259" key="1">
    <source>
        <dbReference type="Pfam" id="PF14238"/>
    </source>
</evidence>
<accession>A0A059FD62</accession>
<dbReference type="RefSeq" id="WP_035581186.1">
    <property type="nucleotide sequence ID" value="NZ_ARYJ01000005.1"/>
</dbReference>